<name>A0ABM1Z3V2_AEDAL</name>
<reference evidence="2" key="2">
    <citation type="submission" date="2025-05" db="UniProtKB">
        <authorList>
            <consortium name="EnsemblMetazoa"/>
        </authorList>
    </citation>
    <scope>IDENTIFICATION</scope>
    <source>
        <strain evidence="2">Foshan</strain>
    </source>
</reference>
<feature type="compositionally biased region" description="Polar residues" evidence="1">
    <location>
        <begin position="377"/>
        <end position="391"/>
    </location>
</feature>
<sequence>MAKFTANLYRMNASHLEECELEYELILRGLSISEHRQDNERRLRSALRDDEKGNRDYLSWRGISEECAFIGNRLKEIEDSIIYQANLKSKSRLYHYYLRLRRCQVQTPREEENRYVLVDAIKDMLLKYFNELIENKDELYMQMPLDSSGTAGRNEIGQTRAESVSVSGINQRSTGAIPKSNEQARRVAFLSSTRDDEESLESNGDIIDDLVVLNSPVTEAVNPLISPERVQNTTPVNMSRRLRTEEVQTGNFQQEARGGQTSQTSRPPVFVSAFRPNSQLTNNFGQSSRDDFVHVSQIETYVQKCVSTILENQRTDRVGSDRINLLTDQLQNANIRGEESRYTPTFQRTPGSTPYSTSFRRQNDVQHYSVIPGNLNIPPSLTSTQRSSNMQ</sequence>
<evidence type="ECO:0000256" key="1">
    <source>
        <dbReference type="SAM" id="MobiDB-lite"/>
    </source>
</evidence>
<feature type="compositionally biased region" description="Polar residues" evidence="1">
    <location>
        <begin position="247"/>
        <end position="266"/>
    </location>
</feature>
<keyword evidence="3" id="KW-1185">Reference proteome</keyword>
<reference evidence="3" key="1">
    <citation type="journal article" date="2015" name="Proc. Natl. Acad. Sci. U.S.A.">
        <title>Genome sequence of the Asian Tiger mosquito, Aedes albopictus, reveals insights into its biology, genetics, and evolution.</title>
        <authorList>
            <person name="Chen X.G."/>
            <person name="Jiang X."/>
            <person name="Gu J."/>
            <person name="Xu M."/>
            <person name="Wu Y."/>
            <person name="Deng Y."/>
            <person name="Zhang C."/>
            <person name="Bonizzoni M."/>
            <person name="Dermauw W."/>
            <person name="Vontas J."/>
            <person name="Armbruster P."/>
            <person name="Huang X."/>
            <person name="Yang Y."/>
            <person name="Zhang H."/>
            <person name="He W."/>
            <person name="Peng H."/>
            <person name="Liu Y."/>
            <person name="Wu K."/>
            <person name="Chen J."/>
            <person name="Lirakis M."/>
            <person name="Topalis P."/>
            <person name="Van Leeuwen T."/>
            <person name="Hall A.B."/>
            <person name="Jiang X."/>
            <person name="Thorpe C."/>
            <person name="Mueller R.L."/>
            <person name="Sun C."/>
            <person name="Waterhouse R.M."/>
            <person name="Yan G."/>
            <person name="Tu Z.J."/>
            <person name="Fang X."/>
            <person name="James A.A."/>
        </authorList>
    </citation>
    <scope>NUCLEOTIDE SEQUENCE [LARGE SCALE GENOMIC DNA]</scope>
    <source>
        <strain evidence="3">Foshan</strain>
    </source>
</reference>
<feature type="region of interest" description="Disordered" evidence="1">
    <location>
        <begin position="246"/>
        <end position="267"/>
    </location>
</feature>
<dbReference type="GeneID" id="115266275"/>
<dbReference type="RefSeq" id="XP_062698782.1">
    <property type="nucleotide sequence ID" value="XM_062842798.1"/>
</dbReference>
<evidence type="ECO:0000313" key="2">
    <source>
        <dbReference type="EnsemblMetazoa" id="AALFPA23_014815.P21501"/>
    </source>
</evidence>
<protein>
    <submittedName>
        <fullName evidence="2">Uncharacterized protein</fullName>
    </submittedName>
</protein>
<evidence type="ECO:0000313" key="3">
    <source>
        <dbReference type="Proteomes" id="UP000069940"/>
    </source>
</evidence>
<organism evidence="2 3">
    <name type="scientific">Aedes albopictus</name>
    <name type="common">Asian tiger mosquito</name>
    <name type="synonym">Stegomyia albopicta</name>
    <dbReference type="NCBI Taxonomy" id="7160"/>
    <lineage>
        <taxon>Eukaryota</taxon>
        <taxon>Metazoa</taxon>
        <taxon>Ecdysozoa</taxon>
        <taxon>Arthropoda</taxon>
        <taxon>Hexapoda</taxon>
        <taxon>Insecta</taxon>
        <taxon>Pterygota</taxon>
        <taxon>Neoptera</taxon>
        <taxon>Endopterygota</taxon>
        <taxon>Diptera</taxon>
        <taxon>Nematocera</taxon>
        <taxon>Culicoidea</taxon>
        <taxon>Culicidae</taxon>
        <taxon>Culicinae</taxon>
        <taxon>Aedini</taxon>
        <taxon>Aedes</taxon>
        <taxon>Stegomyia</taxon>
    </lineage>
</organism>
<feature type="compositionally biased region" description="Polar residues" evidence="1">
    <location>
        <begin position="342"/>
        <end position="360"/>
    </location>
</feature>
<dbReference type="EnsemblMetazoa" id="AALFPA23_014815.R21501">
    <property type="protein sequence ID" value="AALFPA23_014815.P21501"/>
    <property type="gene ID" value="AALFPA23_014815"/>
</dbReference>
<accession>A0ABM1Z3V2</accession>
<feature type="region of interest" description="Disordered" evidence="1">
    <location>
        <begin position="337"/>
        <end position="391"/>
    </location>
</feature>
<proteinExistence type="predicted"/>
<dbReference type="Proteomes" id="UP000069940">
    <property type="component" value="Unassembled WGS sequence"/>
</dbReference>